<organism evidence="4">
    <name type="scientific">Longilinea arvoryzae</name>
    <dbReference type="NCBI Taxonomy" id="360412"/>
    <lineage>
        <taxon>Bacteria</taxon>
        <taxon>Bacillati</taxon>
        <taxon>Chloroflexota</taxon>
        <taxon>Anaerolineae</taxon>
        <taxon>Anaerolineales</taxon>
        <taxon>Anaerolineaceae</taxon>
        <taxon>Longilinea</taxon>
    </lineage>
</organism>
<name>A0A0S7BMY4_9CHLR</name>
<feature type="compositionally biased region" description="Low complexity" evidence="2">
    <location>
        <begin position="64"/>
        <end position="77"/>
    </location>
</feature>
<dbReference type="Gene3D" id="2.40.50.100">
    <property type="match status" value="1"/>
</dbReference>
<protein>
    <submittedName>
        <fullName evidence="4">Acetyl/propionyl-CoA carboxylase, alpha subunit</fullName>
    </submittedName>
</protein>
<dbReference type="Pfam" id="PF00364">
    <property type="entry name" value="Biotin_lipoyl"/>
    <property type="match status" value="1"/>
</dbReference>
<dbReference type="EMBL" id="DF967972">
    <property type="protein sequence ID" value="GAP15656.1"/>
    <property type="molecule type" value="Genomic_DNA"/>
</dbReference>
<feature type="region of interest" description="Disordered" evidence="2">
    <location>
        <begin position="46"/>
        <end position="77"/>
    </location>
</feature>
<keyword evidence="1" id="KW-0092">Biotin</keyword>
<dbReference type="InterPro" id="IPR050709">
    <property type="entry name" value="Biotin_Carboxyl_Carrier/Decarb"/>
</dbReference>
<evidence type="ECO:0000259" key="3">
    <source>
        <dbReference type="PROSITE" id="PS50968"/>
    </source>
</evidence>
<reference evidence="4" key="1">
    <citation type="submission" date="2015-07" db="EMBL/GenBank/DDBJ databases">
        <title>Draft Genome Sequences of Anaerolinea thermolimosa IMO-1, Bellilinea caldifistulae GOMI-1, Leptolinea tardivitalis YMTK-2, Levilinea saccharolytica KIBI-1,Longilinea arvoryzae KOME-1, Previously Described as Members of the Anaerolineaceae (Chloroflexi).</title>
        <authorList>
            <person name="Sekiguchi Y."/>
            <person name="Ohashi A."/>
            <person name="Matsuura N."/>
            <person name="Tourlousse M.D."/>
        </authorList>
    </citation>
    <scope>NUCLEOTIDE SEQUENCE [LARGE SCALE GENOMIC DNA]</scope>
    <source>
        <strain evidence="4">KOME-1</strain>
    </source>
</reference>
<dbReference type="InterPro" id="IPR000089">
    <property type="entry name" value="Biotin_lipoyl"/>
</dbReference>
<feature type="compositionally biased region" description="Low complexity" evidence="2">
    <location>
        <begin position="46"/>
        <end position="56"/>
    </location>
</feature>
<dbReference type="PANTHER" id="PTHR45266:SF3">
    <property type="entry name" value="OXALOACETATE DECARBOXYLASE ALPHA CHAIN"/>
    <property type="match status" value="1"/>
</dbReference>
<gene>
    <name evidence="4" type="ORF">LARV_03448</name>
</gene>
<dbReference type="STRING" id="360412.LARV_03448"/>
<evidence type="ECO:0000313" key="4">
    <source>
        <dbReference type="EMBL" id="GAP15656.1"/>
    </source>
</evidence>
<sequence length="147" mass="15240">MIVRVKVQNKEYEVEISDLNARPVLATVEGQTFEVWPEEAVAASTPAPAAAPVAARPEVEKPARPAAAPANGGSSSANAVTAPIPGVIVAIAVKEGQSVAQGEELLTLEAMKMKNAIRAERAGKIGAIKVSVGDHVRHGQVLVEYSA</sequence>
<dbReference type="PANTHER" id="PTHR45266">
    <property type="entry name" value="OXALOACETATE DECARBOXYLASE ALPHA CHAIN"/>
    <property type="match status" value="1"/>
</dbReference>
<dbReference type="RefSeq" id="WP_075074822.1">
    <property type="nucleotide sequence ID" value="NZ_DF967972.1"/>
</dbReference>
<dbReference type="PROSITE" id="PS00188">
    <property type="entry name" value="BIOTIN"/>
    <property type="match status" value="1"/>
</dbReference>
<dbReference type="OrthoDB" id="3730619at2"/>
<evidence type="ECO:0000313" key="5">
    <source>
        <dbReference type="Proteomes" id="UP000055060"/>
    </source>
</evidence>
<dbReference type="Proteomes" id="UP000055060">
    <property type="component" value="Unassembled WGS sequence"/>
</dbReference>
<feature type="domain" description="Lipoyl-binding" evidence="3">
    <location>
        <begin position="69"/>
        <end position="146"/>
    </location>
</feature>
<evidence type="ECO:0000256" key="2">
    <source>
        <dbReference type="SAM" id="MobiDB-lite"/>
    </source>
</evidence>
<dbReference type="PROSITE" id="PS50968">
    <property type="entry name" value="BIOTINYL_LIPOYL"/>
    <property type="match status" value="1"/>
</dbReference>
<proteinExistence type="predicted"/>
<dbReference type="FunFam" id="2.40.50.100:FF:000003">
    <property type="entry name" value="Acetyl-CoA carboxylase biotin carboxyl carrier protein"/>
    <property type="match status" value="1"/>
</dbReference>
<dbReference type="AlphaFoldDB" id="A0A0S7BMY4"/>
<keyword evidence="5" id="KW-1185">Reference proteome</keyword>
<dbReference type="InterPro" id="IPR011053">
    <property type="entry name" value="Single_hybrid_motif"/>
</dbReference>
<dbReference type="SUPFAM" id="SSF51230">
    <property type="entry name" value="Single hybrid motif"/>
    <property type="match status" value="1"/>
</dbReference>
<dbReference type="InterPro" id="IPR001882">
    <property type="entry name" value="Biotin_BS"/>
</dbReference>
<dbReference type="CDD" id="cd06850">
    <property type="entry name" value="biotinyl_domain"/>
    <property type="match status" value="1"/>
</dbReference>
<accession>A0A0S7BMY4</accession>
<evidence type="ECO:0000256" key="1">
    <source>
        <dbReference type="ARBA" id="ARBA00023267"/>
    </source>
</evidence>